<dbReference type="EC" id="2.7.13.3" evidence="2"/>
<evidence type="ECO:0000256" key="1">
    <source>
        <dbReference type="ARBA" id="ARBA00000085"/>
    </source>
</evidence>
<dbReference type="SUPFAM" id="SSF55874">
    <property type="entry name" value="ATPase domain of HSP90 chaperone/DNA topoisomerase II/histidine kinase"/>
    <property type="match status" value="1"/>
</dbReference>
<dbReference type="Pfam" id="PF00512">
    <property type="entry name" value="HisKA"/>
    <property type="match status" value="1"/>
</dbReference>
<evidence type="ECO:0000256" key="2">
    <source>
        <dbReference type="ARBA" id="ARBA00012438"/>
    </source>
</evidence>
<dbReference type="PROSITE" id="PS50109">
    <property type="entry name" value="HIS_KIN"/>
    <property type="match status" value="1"/>
</dbReference>
<dbReference type="Gene3D" id="3.30.565.10">
    <property type="entry name" value="Histidine kinase-like ATPase, C-terminal domain"/>
    <property type="match status" value="1"/>
</dbReference>
<name>A0ABX0QD17_9BACT</name>
<dbReference type="EMBL" id="WAEL01000002">
    <property type="protein sequence ID" value="NID09882.1"/>
    <property type="molecule type" value="Genomic_DNA"/>
</dbReference>
<dbReference type="Proteomes" id="UP000606008">
    <property type="component" value="Unassembled WGS sequence"/>
</dbReference>
<keyword evidence="3" id="KW-0597">Phosphoprotein</keyword>
<sequence>MFNENMISDSSIPEALTLLLGILDGSPNGIIAYQPIRDELNVVTDYKTVYYNVQAQHLLGYSDQEFVEQSLFQRFPHARTYEQQYMALVQDNKPFVYESYFKRADCWLEFQARRLGNDGFFLILRDITDRKQAEAALIHQNKLLGGVINTFLSAITALEAIENESGDVIDFRVTLVNDGALQLVGGLTREQMVGNTVKNLFPSTREQGMFDNYLDVYRTGLPIRTTNFYPIPQKWVDLSIQKIENGLLVTYNDITEQKEAEKKLQQSANVLHSVLDGVQSAVLSYRSVRNEAGLIIDFEVTSANRPACQIMQQSADQLIGQRMLTIFPSKRKNGLFERYVQVVEKGVKAQFEQEFREDGMNAWFDIAAVKESDGLILTLLDVSDRKQAQLDLARQTDQLTAIFESSLNGIIAMSAIRNDSGDPVDFLMEAANGATTGMTGRTPAEIIGTRLLTTFPGNVEAGFLALYQRVVTSGKPEQTTQYYQDQNGLEAWFEVSAVRQGTEQVVVTFSNVTDAQKIQQQLLESNQSLEQFAGVASHDLQEPLRKVQSFGNLLASQYGPQLGESGQDLIQRMQSAADRMAILIRDLLAYSRLSSQPDVSKPVDMSLLVSEVLTDLETRINEQKAVIDVAPLPTIKGNALTLRQLMQNLLSNALKFSRPNALPYVYVTAEMVSSKQVTSPLPTTQVDTYWAIRIIDNGIGFDDRYKDRIFGAFQRLHNRNTYPGTGIGLAIVKKVVEQHQGTIDARGRVGSGSTFTVYLPA</sequence>
<dbReference type="InterPro" id="IPR000014">
    <property type="entry name" value="PAS"/>
</dbReference>
<dbReference type="SMART" id="SM00091">
    <property type="entry name" value="PAS"/>
    <property type="match status" value="4"/>
</dbReference>
<dbReference type="SMART" id="SM00387">
    <property type="entry name" value="HATPase_c"/>
    <property type="match status" value="1"/>
</dbReference>
<dbReference type="SMART" id="SM00388">
    <property type="entry name" value="HisKA"/>
    <property type="match status" value="1"/>
</dbReference>
<dbReference type="InterPro" id="IPR035965">
    <property type="entry name" value="PAS-like_dom_sf"/>
</dbReference>
<dbReference type="InterPro" id="IPR004358">
    <property type="entry name" value="Sig_transdc_His_kin-like_C"/>
</dbReference>
<dbReference type="Gene3D" id="1.10.287.130">
    <property type="match status" value="1"/>
</dbReference>
<organism evidence="7 8">
    <name type="scientific">Fibrivirga algicola</name>
    <dbReference type="NCBI Taxonomy" id="2950420"/>
    <lineage>
        <taxon>Bacteria</taxon>
        <taxon>Pseudomonadati</taxon>
        <taxon>Bacteroidota</taxon>
        <taxon>Cytophagia</taxon>
        <taxon>Cytophagales</taxon>
        <taxon>Spirosomataceae</taxon>
        <taxon>Fibrivirga</taxon>
    </lineage>
</organism>
<dbReference type="RefSeq" id="WP_085412238.1">
    <property type="nucleotide sequence ID" value="NZ_WAEL01000002.1"/>
</dbReference>
<dbReference type="InterPro" id="IPR005467">
    <property type="entry name" value="His_kinase_dom"/>
</dbReference>
<evidence type="ECO:0000256" key="3">
    <source>
        <dbReference type="ARBA" id="ARBA00022553"/>
    </source>
</evidence>
<dbReference type="InterPro" id="IPR013656">
    <property type="entry name" value="PAS_4"/>
</dbReference>
<dbReference type="InterPro" id="IPR003594">
    <property type="entry name" value="HATPase_dom"/>
</dbReference>
<dbReference type="CDD" id="cd00082">
    <property type="entry name" value="HisKA"/>
    <property type="match status" value="1"/>
</dbReference>
<comment type="caution">
    <text evidence="7">The sequence shown here is derived from an EMBL/GenBank/DDBJ whole genome shotgun (WGS) entry which is preliminary data.</text>
</comment>
<dbReference type="PANTHER" id="PTHR43304">
    <property type="entry name" value="PHYTOCHROME-LIKE PROTEIN CPH1"/>
    <property type="match status" value="1"/>
</dbReference>
<dbReference type="InterPro" id="IPR036890">
    <property type="entry name" value="HATPase_C_sf"/>
</dbReference>
<dbReference type="PANTHER" id="PTHR43304:SF1">
    <property type="entry name" value="PAC DOMAIN-CONTAINING PROTEIN"/>
    <property type="match status" value="1"/>
</dbReference>
<dbReference type="NCBIfam" id="TIGR00229">
    <property type="entry name" value="sensory_box"/>
    <property type="match status" value="1"/>
</dbReference>
<keyword evidence="4" id="KW-0808">Transferase</keyword>
<keyword evidence="8" id="KW-1185">Reference proteome</keyword>
<dbReference type="InterPro" id="IPR036097">
    <property type="entry name" value="HisK_dim/P_sf"/>
</dbReference>
<dbReference type="Pfam" id="PF02518">
    <property type="entry name" value="HATPase_c"/>
    <property type="match status" value="1"/>
</dbReference>
<dbReference type="InterPro" id="IPR003661">
    <property type="entry name" value="HisK_dim/P_dom"/>
</dbReference>
<feature type="domain" description="Histidine kinase" evidence="6">
    <location>
        <begin position="535"/>
        <end position="761"/>
    </location>
</feature>
<accession>A0ABX0QD17</accession>
<keyword evidence="5" id="KW-0418">Kinase</keyword>
<evidence type="ECO:0000313" key="7">
    <source>
        <dbReference type="EMBL" id="NID09882.1"/>
    </source>
</evidence>
<dbReference type="SUPFAM" id="SSF55785">
    <property type="entry name" value="PYP-like sensor domain (PAS domain)"/>
    <property type="match status" value="4"/>
</dbReference>
<comment type="catalytic activity">
    <reaction evidence="1">
        <text>ATP + protein L-histidine = ADP + protein N-phospho-L-histidine.</text>
        <dbReference type="EC" id="2.7.13.3"/>
    </reaction>
</comment>
<dbReference type="InterPro" id="IPR052162">
    <property type="entry name" value="Sensor_kinase/Photoreceptor"/>
</dbReference>
<dbReference type="Gene3D" id="3.30.450.20">
    <property type="entry name" value="PAS domain"/>
    <property type="match status" value="4"/>
</dbReference>
<dbReference type="SUPFAM" id="SSF47384">
    <property type="entry name" value="Homodimeric domain of signal transducing histidine kinase"/>
    <property type="match status" value="1"/>
</dbReference>
<evidence type="ECO:0000256" key="5">
    <source>
        <dbReference type="ARBA" id="ARBA00022777"/>
    </source>
</evidence>
<evidence type="ECO:0000313" key="8">
    <source>
        <dbReference type="Proteomes" id="UP000606008"/>
    </source>
</evidence>
<protein>
    <recommendedName>
        <fullName evidence="2">histidine kinase</fullName>
        <ecNumber evidence="2">2.7.13.3</ecNumber>
    </recommendedName>
</protein>
<proteinExistence type="predicted"/>
<evidence type="ECO:0000256" key="4">
    <source>
        <dbReference type="ARBA" id="ARBA00022679"/>
    </source>
</evidence>
<dbReference type="PRINTS" id="PR00344">
    <property type="entry name" value="BCTRLSENSOR"/>
</dbReference>
<dbReference type="Pfam" id="PF13426">
    <property type="entry name" value="PAS_9"/>
    <property type="match status" value="2"/>
</dbReference>
<gene>
    <name evidence="7" type="ORF">F7231_06840</name>
</gene>
<dbReference type="CDD" id="cd00130">
    <property type="entry name" value="PAS"/>
    <property type="match status" value="4"/>
</dbReference>
<dbReference type="Pfam" id="PF08448">
    <property type="entry name" value="PAS_4"/>
    <property type="match status" value="2"/>
</dbReference>
<evidence type="ECO:0000259" key="6">
    <source>
        <dbReference type="PROSITE" id="PS50109"/>
    </source>
</evidence>
<reference evidence="7" key="1">
    <citation type="submission" date="2024-05" db="EMBL/GenBank/DDBJ databases">
        <authorList>
            <person name="Jung D.-H."/>
        </authorList>
    </citation>
    <scope>NUCLEOTIDE SEQUENCE</scope>
    <source>
        <strain evidence="7">JA-25</strain>
    </source>
</reference>